<evidence type="ECO:0000256" key="1">
    <source>
        <dbReference type="SAM" id="Phobius"/>
    </source>
</evidence>
<organism evidence="2">
    <name type="scientific">Hellea balneolensis</name>
    <dbReference type="NCBI Taxonomy" id="287478"/>
    <lineage>
        <taxon>Bacteria</taxon>
        <taxon>Pseudomonadati</taxon>
        <taxon>Pseudomonadota</taxon>
        <taxon>Alphaproteobacteria</taxon>
        <taxon>Maricaulales</taxon>
        <taxon>Robiginitomaculaceae</taxon>
        <taxon>Hellea</taxon>
    </lineage>
</organism>
<dbReference type="AlphaFoldDB" id="A0A7C5LUB3"/>
<name>A0A7C5LUB3_9PROT</name>
<proteinExistence type="predicted"/>
<feature type="transmembrane region" description="Helical" evidence="1">
    <location>
        <begin position="18"/>
        <end position="39"/>
    </location>
</feature>
<reference evidence="2" key="1">
    <citation type="journal article" date="2020" name="mSystems">
        <title>Genome- and Community-Level Interaction Insights into Carbon Utilization and Element Cycling Functions of Hydrothermarchaeota in Hydrothermal Sediment.</title>
        <authorList>
            <person name="Zhou Z."/>
            <person name="Liu Y."/>
            <person name="Xu W."/>
            <person name="Pan J."/>
            <person name="Luo Z.H."/>
            <person name="Li M."/>
        </authorList>
    </citation>
    <scope>NUCLEOTIDE SEQUENCE [LARGE SCALE GENOMIC DNA]</scope>
    <source>
        <strain evidence="2">HyVt-485</strain>
    </source>
</reference>
<evidence type="ECO:0000313" key="2">
    <source>
        <dbReference type="EMBL" id="HHL42410.1"/>
    </source>
</evidence>
<gene>
    <name evidence="2" type="ORF">ENJ42_02235</name>
</gene>
<keyword evidence="1" id="KW-1133">Transmembrane helix</keyword>
<comment type="caution">
    <text evidence="2">The sequence shown here is derived from an EMBL/GenBank/DDBJ whole genome shotgun (WGS) entry which is preliminary data.</text>
</comment>
<keyword evidence="1" id="KW-0472">Membrane</keyword>
<sequence>MDAVYKQFEKKWLSRRAFFIHIIIPWIVISVLSYLIAVSGSDDSHAQFRRLLLVLFFSVYFLIVRIAMFIMAMNVHEQLKRKYKDAYAKRLEKQAGFGFIALKLGATLARIKRDLAHENGAYDEPTRRL</sequence>
<protein>
    <submittedName>
        <fullName evidence="2">Uncharacterized protein</fullName>
    </submittedName>
</protein>
<feature type="transmembrane region" description="Helical" evidence="1">
    <location>
        <begin position="51"/>
        <end position="75"/>
    </location>
</feature>
<dbReference type="Proteomes" id="UP000885830">
    <property type="component" value="Unassembled WGS sequence"/>
</dbReference>
<accession>A0A7C5LUB3</accession>
<keyword evidence="1" id="KW-0812">Transmembrane</keyword>
<dbReference type="EMBL" id="DRMJ01000108">
    <property type="protein sequence ID" value="HHL42410.1"/>
    <property type="molecule type" value="Genomic_DNA"/>
</dbReference>